<reference evidence="1" key="1">
    <citation type="journal article" date="2012" name="Nat. Biotechnol.">
        <title>Reference genome sequence of the model plant Setaria.</title>
        <authorList>
            <person name="Bennetzen J.L."/>
            <person name="Schmutz J."/>
            <person name="Wang H."/>
            <person name="Percifield R."/>
            <person name="Hawkins J."/>
            <person name="Pontaroli A.C."/>
            <person name="Estep M."/>
            <person name="Feng L."/>
            <person name="Vaughn J.N."/>
            <person name="Grimwood J."/>
            <person name="Jenkins J."/>
            <person name="Barry K."/>
            <person name="Lindquist E."/>
            <person name="Hellsten U."/>
            <person name="Deshpande S."/>
            <person name="Wang X."/>
            <person name="Wu X."/>
            <person name="Mitros T."/>
            <person name="Triplett J."/>
            <person name="Yang X."/>
            <person name="Ye C.Y."/>
            <person name="Mauro-Herrera M."/>
            <person name="Wang L."/>
            <person name="Li P."/>
            <person name="Sharma M."/>
            <person name="Sharma R."/>
            <person name="Ronald P.C."/>
            <person name="Panaud O."/>
            <person name="Kellogg E.A."/>
            <person name="Brutnell T.P."/>
            <person name="Doust A.N."/>
            <person name="Tuskan G.A."/>
            <person name="Rokhsar D."/>
            <person name="Devos K.M."/>
        </authorList>
    </citation>
    <scope>NUCLEOTIDE SEQUENCE [LARGE SCALE GENOMIC DNA]</scope>
    <source>
        <strain evidence="1">Yugu1</strain>
    </source>
</reference>
<reference evidence="1" key="2">
    <citation type="submission" date="2015-07" db="EMBL/GenBank/DDBJ databases">
        <authorList>
            <person name="Noorani M."/>
        </authorList>
    </citation>
    <scope>NUCLEOTIDE SEQUENCE</scope>
    <source>
        <strain evidence="1">Yugu1</strain>
    </source>
</reference>
<dbReference type="AlphaFoldDB" id="A0A368R5T2"/>
<protein>
    <submittedName>
        <fullName evidence="1">Uncharacterized protein</fullName>
    </submittedName>
</protein>
<name>A0A368R5T2_SETIT</name>
<proteinExistence type="predicted"/>
<gene>
    <name evidence="1" type="ORF">SETIT_5G171600v2</name>
</gene>
<dbReference type="EMBL" id="CM003532">
    <property type="protein sequence ID" value="RCV25493.1"/>
    <property type="molecule type" value="Genomic_DNA"/>
</dbReference>
<evidence type="ECO:0000313" key="1">
    <source>
        <dbReference type="EMBL" id="RCV25493.1"/>
    </source>
</evidence>
<accession>A0A368R5T2</accession>
<organism evidence="1">
    <name type="scientific">Setaria italica</name>
    <name type="common">Foxtail millet</name>
    <name type="synonym">Panicum italicum</name>
    <dbReference type="NCBI Taxonomy" id="4555"/>
    <lineage>
        <taxon>Eukaryota</taxon>
        <taxon>Viridiplantae</taxon>
        <taxon>Streptophyta</taxon>
        <taxon>Embryophyta</taxon>
        <taxon>Tracheophyta</taxon>
        <taxon>Spermatophyta</taxon>
        <taxon>Magnoliopsida</taxon>
        <taxon>Liliopsida</taxon>
        <taxon>Poales</taxon>
        <taxon>Poaceae</taxon>
        <taxon>PACMAD clade</taxon>
        <taxon>Panicoideae</taxon>
        <taxon>Panicodae</taxon>
        <taxon>Paniceae</taxon>
        <taxon>Cenchrinae</taxon>
        <taxon>Setaria</taxon>
    </lineage>
</organism>
<sequence length="87" mass="9336">MLALADNLLHGRQLAHHPFSLLFCSYSSSLKSSVVCVGVLLLIVLAIDPWPFKVSAAFEEVSAMVDSDTSQSSELRMAQISRTGGPS</sequence>